<sequence>MGQFLTTQASTDGGGRKTRGPPTKAISDLGEEVLKKIVRFAVVQSSPIVFQPGSRPPNDPFPGVAAFGPRIGGWAQELYFKENIFRFSYSMDLHDWAKAKPKHASLLRRVHIVQCVIPWDTKFLAKGVNFLTGLQELYLKIDELEMVSQQCKAKQGFREVELRPEDVDRQLNLLVLLNPGVAALRQFRVPKVSFILSGPDGPGAIPAGVLRTLVAKEMMTPLPNSLPKAPRKRKLVSTEGEDDDEYLPSGKASRTKRKRVGNKGASDHIAVGAKRTPPGCRLLELPAELRNRIYSYALQVDGKVNPSTRPAVTYIKPGRSRRAQSGPEACSALALLQTCKQINAEAFSFYYSENAFVFYYPLQVLTVLQFISNERKKYICDITIWTDSHKLGGVSITEAALMALTTLKNLKQLRVILEWKAVYRNTSGTFPGHDILKTLKHNGVRITLHSQEAEYAAFIATRDGYRLHHNDQTALAKVKNWQDGFGGT</sequence>
<dbReference type="AlphaFoldDB" id="A0A6A5ZCB4"/>
<dbReference type="EMBL" id="ML977321">
    <property type="protein sequence ID" value="KAF2116377.1"/>
    <property type="molecule type" value="Genomic_DNA"/>
</dbReference>
<organism evidence="2 3">
    <name type="scientific">Lophiotrema nucula</name>
    <dbReference type="NCBI Taxonomy" id="690887"/>
    <lineage>
        <taxon>Eukaryota</taxon>
        <taxon>Fungi</taxon>
        <taxon>Dikarya</taxon>
        <taxon>Ascomycota</taxon>
        <taxon>Pezizomycotina</taxon>
        <taxon>Dothideomycetes</taxon>
        <taxon>Pleosporomycetidae</taxon>
        <taxon>Pleosporales</taxon>
        <taxon>Lophiotremataceae</taxon>
        <taxon>Lophiotrema</taxon>
    </lineage>
</organism>
<protein>
    <submittedName>
        <fullName evidence="2">Uncharacterized protein</fullName>
    </submittedName>
</protein>
<name>A0A6A5ZCB4_9PLEO</name>
<evidence type="ECO:0000313" key="2">
    <source>
        <dbReference type="EMBL" id="KAF2116377.1"/>
    </source>
</evidence>
<evidence type="ECO:0000256" key="1">
    <source>
        <dbReference type="SAM" id="MobiDB-lite"/>
    </source>
</evidence>
<gene>
    <name evidence="2" type="ORF">BDV96DRAFT_51154</name>
</gene>
<dbReference type="PANTHER" id="PTHR38790">
    <property type="entry name" value="2EXR DOMAIN-CONTAINING PROTEIN-RELATED"/>
    <property type="match status" value="1"/>
</dbReference>
<dbReference type="OrthoDB" id="62952at2759"/>
<feature type="region of interest" description="Disordered" evidence="1">
    <location>
        <begin position="1"/>
        <end position="23"/>
    </location>
</feature>
<keyword evidence="3" id="KW-1185">Reference proteome</keyword>
<proteinExistence type="predicted"/>
<evidence type="ECO:0000313" key="3">
    <source>
        <dbReference type="Proteomes" id="UP000799770"/>
    </source>
</evidence>
<dbReference type="Proteomes" id="UP000799770">
    <property type="component" value="Unassembled WGS sequence"/>
</dbReference>
<feature type="region of interest" description="Disordered" evidence="1">
    <location>
        <begin position="221"/>
        <end position="270"/>
    </location>
</feature>
<reference evidence="2" key="1">
    <citation type="journal article" date="2020" name="Stud. Mycol.">
        <title>101 Dothideomycetes genomes: a test case for predicting lifestyles and emergence of pathogens.</title>
        <authorList>
            <person name="Haridas S."/>
            <person name="Albert R."/>
            <person name="Binder M."/>
            <person name="Bloem J."/>
            <person name="Labutti K."/>
            <person name="Salamov A."/>
            <person name="Andreopoulos B."/>
            <person name="Baker S."/>
            <person name="Barry K."/>
            <person name="Bills G."/>
            <person name="Bluhm B."/>
            <person name="Cannon C."/>
            <person name="Castanera R."/>
            <person name="Culley D."/>
            <person name="Daum C."/>
            <person name="Ezra D."/>
            <person name="Gonzalez J."/>
            <person name="Henrissat B."/>
            <person name="Kuo A."/>
            <person name="Liang C."/>
            <person name="Lipzen A."/>
            <person name="Lutzoni F."/>
            <person name="Magnuson J."/>
            <person name="Mondo S."/>
            <person name="Nolan M."/>
            <person name="Ohm R."/>
            <person name="Pangilinan J."/>
            <person name="Park H.-J."/>
            <person name="Ramirez L."/>
            <person name="Alfaro M."/>
            <person name="Sun H."/>
            <person name="Tritt A."/>
            <person name="Yoshinaga Y."/>
            <person name="Zwiers L.-H."/>
            <person name="Turgeon B."/>
            <person name="Goodwin S."/>
            <person name="Spatafora J."/>
            <person name="Crous P."/>
            <person name="Grigoriev I."/>
        </authorList>
    </citation>
    <scope>NUCLEOTIDE SEQUENCE</scope>
    <source>
        <strain evidence="2">CBS 627.86</strain>
    </source>
</reference>
<feature type="compositionally biased region" description="Polar residues" evidence="1">
    <location>
        <begin position="1"/>
        <end position="11"/>
    </location>
</feature>
<accession>A0A6A5ZCB4</accession>